<sequence>MPRRKQQRPKHLENPEELASSLQNDIVIFPIIKIISEIYRTFCLPCFFQKIFKMTSKILKGKKREETSLA</sequence>
<dbReference type="Proteomes" id="UP000887116">
    <property type="component" value="Unassembled WGS sequence"/>
</dbReference>
<gene>
    <name evidence="1" type="ORF">TNCT_128321</name>
</gene>
<dbReference type="EMBL" id="BMAO01035454">
    <property type="protein sequence ID" value="GFR03723.1"/>
    <property type="molecule type" value="Genomic_DNA"/>
</dbReference>
<keyword evidence="2" id="KW-1185">Reference proteome</keyword>
<evidence type="ECO:0000313" key="2">
    <source>
        <dbReference type="Proteomes" id="UP000887116"/>
    </source>
</evidence>
<dbReference type="OrthoDB" id="6463769at2759"/>
<protein>
    <submittedName>
        <fullName evidence="1">Uncharacterized protein</fullName>
    </submittedName>
</protein>
<accession>A0A8X6GH14</accession>
<evidence type="ECO:0000313" key="1">
    <source>
        <dbReference type="EMBL" id="GFR03723.1"/>
    </source>
</evidence>
<proteinExistence type="predicted"/>
<reference evidence="1" key="1">
    <citation type="submission" date="2020-07" db="EMBL/GenBank/DDBJ databases">
        <title>Multicomponent nature underlies the extraordinary mechanical properties of spider dragline silk.</title>
        <authorList>
            <person name="Kono N."/>
            <person name="Nakamura H."/>
            <person name="Mori M."/>
            <person name="Yoshida Y."/>
            <person name="Ohtoshi R."/>
            <person name="Malay A.D."/>
            <person name="Moran D.A.P."/>
            <person name="Tomita M."/>
            <person name="Numata K."/>
            <person name="Arakawa K."/>
        </authorList>
    </citation>
    <scope>NUCLEOTIDE SEQUENCE</scope>
</reference>
<name>A0A8X6GH14_TRICU</name>
<organism evidence="1 2">
    <name type="scientific">Trichonephila clavata</name>
    <name type="common">Joro spider</name>
    <name type="synonym">Nephila clavata</name>
    <dbReference type="NCBI Taxonomy" id="2740835"/>
    <lineage>
        <taxon>Eukaryota</taxon>
        <taxon>Metazoa</taxon>
        <taxon>Ecdysozoa</taxon>
        <taxon>Arthropoda</taxon>
        <taxon>Chelicerata</taxon>
        <taxon>Arachnida</taxon>
        <taxon>Araneae</taxon>
        <taxon>Araneomorphae</taxon>
        <taxon>Entelegynae</taxon>
        <taxon>Araneoidea</taxon>
        <taxon>Nephilidae</taxon>
        <taxon>Trichonephila</taxon>
    </lineage>
</organism>
<comment type="caution">
    <text evidence="1">The sequence shown here is derived from an EMBL/GenBank/DDBJ whole genome shotgun (WGS) entry which is preliminary data.</text>
</comment>
<dbReference type="AlphaFoldDB" id="A0A8X6GH14"/>